<dbReference type="GO" id="GO:0046685">
    <property type="term" value="P:response to arsenic-containing substance"/>
    <property type="evidence" value="ECO:0007669"/>
    <property type="project" value="InterPro"/>
</dbReference>
<dbReference type="AlphaFoldDB" id="A0A519BDJ9"/>
<dbReference type="Gene3D" id="3.40.30.10">
    <property type="entry name" value="Glutaredoxin"/>
    <property type="match status" value="1"/>
</dbReference>
<sequence length="108" mass="12142">MNKIVFEIFDPALCCSTGVCGPNPDEKLIKARNLIDKLKADFGEYIEIKRQTISQEPKKFLENPSVQLLIKNEGKAALPVCILNGKVITYGRYPEEKEVYSYISSLSS</sequence>
<protein>
    <submittedName>
        <fullName evidence="1">Arsenite efflux transporter metallochaperone ArsD</fullName>
    </submittedName>
</protein>
<dbReference type="InterPro" id="IPR010712">
    <property type="entry name" value="Arsenical-R_ArsD"/>
</dbReference>
<reference evidence="1 2" key="1">
    <citation type="submission" date="2019-01" db="EMBL/GenBank/DDBJ databases">
        <title>Insights into ecological role of a new deltaproteobacterial order Candidatus Sinidesulfobacterales (Sva0485) by metagenomics and metatranscriptomics.</title>
        <authorList>
            <person name="Tan S."/>
            <person name="Liu J."/>
            <person name="Fang Y."/>
            <person name="Hedlund B.P."/>
            <person name="Lian Z.H."/>
            <person name="Huang L.Y."/>
            <person name="Li J.T."/>
            <person name="Huang L.N."/>
            <person name="Li W.J."/>
            <person name="Jiang H.C."/>
            <person name="Dong H.L."/>
            <person name="Shu W.S."/>
        </authorList>
    </citation>
    <scope>NUCLEOTIDE SEQUENCE [LARGE SCALE GENOMIC DNA]</scope>
    <source>
        <strain evidence="1">AP3</strain>
    </source>
</reference>
<organism evidence="1 2">
    <name type="scientific">Candidatus Acidulodesulfobacterium ferriphilum</name>
    <dbReference type="NCBI Taxonomy" id="2597223"/>
    <lineage>
        <taxon>Bacteria</taxon>
        <taxon>Deltaproteobacteria</taxon>
        <taxon>Candidatus Acidulodesulfobacterales</taxon>
        <taxon>Candidatus Acidulodesulfobacterium</taxon>
    </lineage>
</organism>
<dbReference type="NCBIfam" id="NF033727">
    <property type="entry name" value="chaperon_ArsD"/>
    <property type="match status" value="1"/>
</dbReference>
<accession>A0A519BDJ9</accession>
<dbReference type="Proteomes" id="UP000320813">
    <property type="component" value="Unassembled WGS sequence"/>
</dbReference>
<name>A0A519BDJ9_9DELT</name>
<evidence type="ECO:0000313" key="2">
    <source>
        <dbReference type="Proteomes" id="UP000320813"/>
    </source>
</evidence>
<dbReference type="EMBL" id="SGBD01000001">
    <property type="protein sequence ID" value="RZD15351.1"/>
    <property type="molecule type" value="Genomic_DNA"/>
</dbReference>
<comment type="caution">
    <text evidence="1">The sequence shown here is derived from an EMBL/GenBank/DDBJ whole genome shotgun (WGS) entry which is preliminary data.</text>
</comment>
<dbReference type="GO" id="GO:0045892">
    <property type="term" value="P:negative regulation of DNA-templated transcription"/>
    <property type="evidence" value="ECO:0007669"/>
    <property type="project" value="InterPro"/>
</dbReference>
<evidence type="ECO:0000313" key="1">
    <source>
        <dbReference type="EMBL" id="RZD15351.1"/>
    </source>
</evidence>
<proteinExistence type="predicted"/>
<dbReference type="GO" id="GO:0003677">
    <property type="term" value="F:DNA binding"/>
    <property type="evidence" value="ECO:0007669"/>
    <property type="project" value="InterPro"/>
</dbReference>
<dbReference type="Pfam" id="PF06953">
    <property type="entry name" value="ArsD"/>
    <property type="match status" value="1"/>
</dbReference>
<gene>
    <name evidence="1" type="primary">arsD</name>
    <name evidence="1" type="ORF">EVJ47_03505</name>
</gene>